<evidence type="ECO:0000313" key="3">
    <source>
        <dbReference type="Proteomes" id="UP000237105"/>
    </source>
</evidence>
<sequence>ILSALPLGPNRPPQLTVFKTRLPGKPGGPNTPASRYCPLCYLANPASATHGFQRV</sequence>
<feature type="non-terminal residue" evidence="2">
    <location>
        <position position="1"/>
    </location>
</feature>
<evidence type="ECO:0000313" key="2">
    <source>
        <dbReference type="EMBL" id="PON44994.1"/>
    </source>
</evidence>
<reference evidence="3" key="1">
    <citation type="submission" date="2016-06" db="EMBL/GenBank/DDBJ databases">
        <title>Parallel loss of symbiosis genes in relatives of nitrogen-fixing non-legume Parasponia.</title>
        <authorList>
            <person name="Van Velzen R."/>
            <person name="Holmer R."/>
            <person name="Bu F."/>
            <person name="Rutten L."/>
            <person name="Van Zeijl A."/>
            <person name="Liu W."/>
            <person name="Santuari L."/>
            <person name="Cao Q."/>
            <person name="Sharma T."/>
            <person name="Shen D."/>
            <person name="Roswanjaya Y."/>
            <person name="Wardhani T."/>
            <person name="Kalhor M.S."/>
            <person name="Jansen J."/>
            <person name="Van den Hoogen J."/>
            <person name="Gungor B."/>
            <person name="Hartog M."/>
            <person name="Hontelez J."/>
            <person name="Verver J."/>
            <person name="Yang W.-C."/>
            <person name="Schijlen E."/>
            <person name="Repin R."/>
            <person name="Schilthuizen M."/>
            <person name="Schranz E."/>
            <person name="Heidstra R."/>
            <person name="Miyata K."/>
            <person name="Fedorova E."/>
            <person name="Kohlen W."/>
            <person name="Bisseling T."/>
            <person name="Smit S."/>
            <person name="Geurts R."/>
        </authorList>
    </citation>
    <scope>NUCLEOTIDE SEQUENCE [LARGE SCALE GENOMIC DNA]</scope>
    <source>
        <strain evidence="3">cv. WU1-14</strain>
    </source>
</reference>
<proteinExistence type="predicted"/>
<keyword evidence="3" id="KW-1185">Reference proteome</keyword>
<evidence type="ECO:0000256" key="1">
    <source>
        <dbReference type="SAM" id="MobiDB-lite"/>
    </source>
</evidence>
<name>A0A2P5B876_PARAD</name>
<organism evidence="2 3">
    <name type="scientific">Parasponia andersonii</name>
    <name type="common">Sponia andersonii</name>
    <dbReference type="NCBI Taxonomy" id="3476"/>
    <lineage>
        <taxon>Eukaryota</taxon>
        <taxon>Viridiplantae</taxon>
        <taxon>Streptophyta</taxon>
        <taxon>Embryophyta</taxon>
        <taxon>Tracheophyta</taxon>
        <taxon>Spermatophyta</taxon>
        <taxon>Magnoliopsida</taxon>
        <taxon>eudicotyledons</taxon>
        <taxon>Gunneridae</taxon>
        <taxon>Pentapetalae</taxon>
        <taxon>rosids</taxon>
        <taxon>fabids</taxon>
        <taxon>Rosales</taxon>
        <taxon>Cannabaceae</taxon>
        <taxon>Parasponia</taxon>
    </lineage>
</organism>
<comment type="caution">
    <text evidence="2">The sequence shown here is derived from an EMBL/GenBank/DDBJ whole genome shotgun (WGS) entry which is preliminary data.</text>
</comment>
<feature type="region of interest" description="Disordered" evidence="1">
    <location>
        <begin position="1"/>
        <end position="29"/>
    </location>
</feature>
<protein>
    <submittedName>
        <fullName evidence="2">Uncharacterized protein</fullName>
    </submittedName>
</protein>
<gene>
    <name evidence="2" type="ORF">PanWU01x14_262360</name>
</gene>
<dbReference type="Proteomes" id="UP000237105">
    <property type="component" value="Unassembled WGS sequence"/>
</dbReference>
<accession>A0A2P5B876</accession>
<dbReference type="AlphaFoldDB" id="A0A2P5B876"/>
<dbReference type="EMBL" id="JXTB01000339">
    <property type="protein sequence ID" value="PON44994.1"/>
    <property type="molecule type" value="Genomic_DNA"/>
</dbReference>